<organism evidence="16 17">
    <name type="scientific">Chamaesiphon polymorphus CCALA 037</name>
    <dbReference type="NCBI Taxonomy" id="2107692"/>
    <lineage>
        <taxon>Bacteria</taxon>
        <taxon>Bacillati</taxon>
        <taxon>Cyanobacteriota</taxon>
        <taxon>Cyanophyceae</taxon>
        <taxon>Gomontiellales</taxon>
        <taxon>Chamaesiphonaceae</taxon>
        <taxon>Chamaesiphon</taxon>
    </lineage>
</organism>
<dbReference type="PROSITE" id="PS51402">
    <property type="entry name" value="CATALASE_3"/>
    <property type="match status" value="1"/>
</dbReference>
<evidence type="ECO:0000313" key="16">
    <source>
        <dbReference type="EMBL" id="PSB56645.1"/>
    </source>
</evidence>
<dbReference type="InterPro" id="IPR043156">
    <property type="entry name" value="Catalase_clade2_helical"/>
</dbReference>
<feature type="binding site" evidence="13">
    <location>
        <position position="161"/>
    </location>
    <ligand>
        <name>heme</name>
        <dbReference type="ChEBI" id="CHEBI:30413"/>
    </ligand>
</feature>
<evidence type="ECO:0000259" key="15">
    <source>
        <dbReference type="SMART" id="SM01060"/>
    </source>
</evidence>
<dbReference type="GO" id="GO:0042744">
    <property type="term" value="P:hydrogen peroxide catabolic process"/>
    <property type="evidence" value="ECO:0007669"/>
    <property type="project" value="UniProtKB-UniRule"/>
</dbReference>
<evidence type="ECO:0000256" key="1">
    <source>
        <dbReference type="ARBA" id="ARBA00001971"/>
    </source>
</evidence>
<dbReference type="SUPFAM" id="SSF52317">
    <property type="entry name" value="Class I glutamine amidotransferase-like"/>
    <property type="match status" value="1"/>
</dbReference>
<name>A0A2T1GGB2_9CYAN</name>
<dbReference type="InterPro" id="IPR018028">
    <property type="entry name" value="Catalase"/>
</dbReference>
<evidence type="ECO:0000256" key="11">
    <source>
        <dbReference type="PIRSR" id="PIRSR038927-1"/>
    </source>
</evidence>
<dbReference type="AlphaFoldDB" id="A0A2T1GGB2"/>
<dbReference type="InterPro" id="IPR029062">
    <property type="entry name" value="Class_I_gatase-like"/>
</dbReference>
<keyword evidence="9 10" id="KW-0376">Hydrogen peroxide</keyword>
<dbReference type="FunFam" id="2.40.180.10:FF:000003">
    <property type="entry name" value="Catalase"/>
    <property type="match status" value="1"/>
</dbReference>
<dbReference type="FunFam" id="1.20.1370.20:FF:000001">
    <property type="entry name" value="Catalase HPII"/>
    <property type="match status" value="1"/>
</dbReference>
<dbReference type="PROSITE" id="PS00438">
    <property type="entry name" value="CATALASE_2"/>
    <property type="match status" value="1"/>
</dbReference>
<dbReference type="Pfam" id="PF18011">
    <property type="entry name" value="Catalase_C"/>
    <property type="match status" value="1"/>
</dbReference>
<dbReference type="Pfam" id="PF06628">
    <property type="entry name" value="Catalase-rel"/>
    <property type="match status" value="1"/>
</dbReference>
<dbReference type="PRINTS" id="PR00067">
    <property type="entry name" value="CATALASE"/>
</dbReference>
<feature type="compositionally biased region" description="Polar residues" evidence="14">
    <location>
        <begin position="25"/>
        <end position="39"/>
    </location>
</feature>
<feature type="binding site" evidence="13">
    <location>
        <position position="112"/>
    </location>
    <ligand>
        <name>heme</name>
        <dbReference type="ChEBI" id="CHEBI:30413"/>
    </ligand>
</feature>
<dbReference type="SUPFAM" id="SSF56634">
    <property type="entry name" value="Heme-dependent catalase-like"/>
    <property type="match status" value="1"/>
</dbReference>
<dbReference type="InterPro" id="IPR010582">
    <property type="entry name" value="Catalase_immune_responsive"/>
</dbReference>
<keyword evidence="17" id="KW-1185">Reference proteome</keyword>
<dbReference type="CDD" id="cd03132">
    <property type="entry name" value="GATase1_catalase"/>
    <property type="match status" value="1"/>
</dbReference>
<feature type="compositionally biased region" description="Basic and acidic residues" evidence="14">
    <location>
        <begin position="10"/>
        <end position="20"/>
    </location>
</feature>
<feature type="active site" evidence="11">
    <location>
        <position position="148"/>
    </location>
</feature>
<dbReference type="GO" id="GO:0005829">
    <property type="term" value="C:cytosol"/>
    <property type="evidence" value="ECO:0007669"/>
    <property type="project" value="TreeGrafter"/>
</dbReference>
<keyword evidence="8 10" id="KW-0408">Iron</keyword>
<dbReference type="RefSeq" id="WP_106304228.1">
    <property type="nucleotide sequence ID" value="NZ_PVWO01000115.1"/>
</dbReference>
<feature type="domain" description="Catalase core" evidence="15">
    <location>
        <begin position="28"/>
        <end position="416"/>
    </location>
</feature>
<keyword evidence="7 10" id="KW-0560">Oxidoreductase</keyword>
<evidence type="ECO:0000256" key="13">
    <source>
        <dbReference type="PIRSR" id="PIRSR038927-3"/>
    </source>
</evidence>
<dbReference type="GO" id="GO:0046872">
    <property type="term" value="F:metal ion binding"/>
    <property type="evidence" value="ECO:0007669"/>
    <property type="project" value="UniProtKB-KW"/>
</dbReference>
<comment type="catalytic activity">
    <reaction evidence="10">
        <text>2 H2O2 = O2 + 2 H2O</text>
        <dbReference type="Rhea" id="RHEA:20309"/>
        <dbReference type="ChEBI" id="CHEBI:15377"/>
        <dbReference type="ChEBI" id="CHEBI:15379"/>
        <dbReference type="ChEBI" id="CHEBI:16240"/>
        <dbReference type="EC" id="1.11.1.6"/>
    </reaction>
</comment>
<dbReference type="Proteomes" id="UP000238937">
    <property type="component" value="Unassembled WGS sequence"/>
</dbReference>
<evidence type="ECO:0000256" key="7">
    <source>
        <dbReference type="ARBA" id="ARBA00023002"/>
    </source>
</evidence>
<evidence type="ECO:0000256" key="10">
    <source>
        <dbReference type="PIRNR" id="PIRNR038927"/>
    </source>
</evidence>
<feature type="region of interest" description="Disordered" evidence="14">
    <location>
        <begin position="511"/>
        <end position="533"/>
    </location>
</feature>
<accession>A0A2T1GGB2</accession>
<evidence type="ECO:0000256" key="2">
    <source>
        <dbReference type="ARBA" id="ARBA00010660"/>
    </source>
</evidence>
<feature type="active site" evidence="11">
    <location>
        <position position="75"/>
    </location>
</feature>
<dbReference type="GO" id="GO:0020037">
    <property type="term" value="F:heme binding"/>
    <property type="evidence" value="ECO:0007669"/>
    <property type="project" value="UniProtKB-UniRule"/>
</dbReference>
<evidence type="ECO:0000256" key="4">
    <source>
        <dbReference type="ARBA" id="ARBA00022559"/>
    </source>
</evidence>
<evidence type="ECO:0000256" key="14">
    <source>
        <dbReference type="SAM" id="MobiDB-lite"/>
    </source>
</evidence>
<feature type="binding site" evidence="13">
    <location>
        <position position="358"/>
    </location>
    <ligand>
        <name>heme</name>
        <dbReference type="ChEBI" id="CHEBI:30413"/>
    </ligand>
</feature>
<evidence type="ECO:0000313" key="17">
    <source>
        <dbReference type="Proteomes" id="UP000238937"/>
    </source>
</evidence>
<dbReference type="EC" id="1.11.1.6" evidence="3 10"/>
<dbReference type="Gene3D" id="2.40.180.10">
    <property type="entry name" value="Catalase core domain"/>
    <property type="match status" value="1"/>
</dbReference>
<feature type="region of interest" description="Disordered" evidence="14">
    <location>
        <begin position="1"/>
        <end position="49"/>
    </location>
</feature>
<dbReference type="PANTHER" id="PTHR42821">
    <property type="entry name" value="CATALASE"/>
    <property type="match status" value="1"/>
</dbReference>
<evidence type="ECO:0000256" key="3">
    <source>
        <dbReference type="ARBA" id="ARBA00012314"/>
    </source>
</evidence>
<dbReference type="OrthoDB" id="9760293at2"/>
<dbReference type="Gene3D" id="3.40.50.880">
    <property type="match status" value="1"/>
</dbReference>
<dbReference type="Gene3D" id="1.20.1370.20">
    <property type="match status" value="1"/>
</dbReference>
<dbReference type="GO" id="GO:0004096">
    <property type="term" value="F:catalase activity"/>
    <property type="evidence" value="ECO:0007669"/>
    <property type="project" value="UniProtKB-UniRule"/>
</dbReference>
<comment type="function">
    <text evidence="10">Decomposes hydrogen peroxide into water and oxygen; serves to protect cells from the toxic effects of hydrogen peroxide.</text>
</comment>
<evidence type="ECO:0000256" key="12">
    <source>
        <dbReference type="PIRSR" id="PIRSR038927-2"/>
    </source>
</evidence>
<dbReference type="PANTHER" id="PTHR42821:SF1">
    <property type="entry name" value="CATALASE-B"/>
    <property type="match status" value="1"/>
</dbReference>
<evidence type="ECO:0000256" key="8">
    <source>
        <dbReference type="ARBA" id="ARBA00023004"/>
    </source>
</evidence>
<dbReference type="EMBL" id="PVWO01000115">
    <property type="protein sequence ID" value="PSB56645.1"/>
    <property type="molecule type" value="Genomic_DNA"/>
</dbReference>
<proteinExistence type="inferred from homology"/>
<comment type="caution">
    <text evidence="16">The sequence shown here is derived from an EMBL/GenBank/DDBJ whole genome shotgun (WGS) entry which is preliminary data.</text>
</comment>
<comment type="similarity">
    <text evidence="2">Belongs to the catalase family. HPII subfamily.</text>
</comment>
<dbReference type="InterPro" id="IPR020835">
    <property type="entry name" value="Catalase_sf"/>
</dbReference>
<feature type="binding site" evidence="13">
    <location>
        <position position="369"/>
    </location>
    <ligand>
        <name>heme</name>
        <dbReference type="ChEBI" id="CHEBI:30413"/>
    </ligand>
</feature>
<feature type="binding site" description="axial binding residue" evidence="12">
    <location>
        <position position="362"/>
    </location>
    <ligand>
        <name>heme</name>
        <dbReference type="ChEBI" id="CHEBI:30413"/>
    </ligand>
    <ligandPart>
        <name>Fe</name>
        <dbReference type="ChEBI" id="CHEBI:18248"/>
    </ligandPart>
</feature>
<dbReference type="PIRSF" id="PIRSF038927">
    <property type="entry name" value="Catalase_clade2"/>
    <property type="match status" value="1"/>
</dbReference>
<gene>
    <name evidence="16" type="primary">katE</name>
    <name evidence="16" type="ORF">C7B77_11195</name>
</gene>
<comment type="cofactor">
    <cofactor evidence="1 10 12">
        <name>heme</name>
        <dbReference type="ChEBI" id="CHEBI:30413"/>
    </cofactor>
</comment>
<dbReference type="Pfam" id="PF00199">
    <property type="entry name" value="Catalase"/>
    <property type="match status" value="1"/>
</dbReference>
<feature type="binding site" evidence="13">
    <location>
        <position position="72"/>
    </location>
    <ligand>
        <name>heme</name>
        <dbReference type="ChEBI" id="CHEBI:30413"/>
    </ligand>
</feature>
<keyword evidence="6 10" id="KW-0479">Metal-binding</keyword>
<evidence type="ECO:0000256" key="9">
    <source>
        <dbReference type="ARBA" id="ARBA00023324"/>
    </source>
</evidence>
<keyword evidence="4 10" id="KW-0575">Peroxidase</keyword>
<evidence type="ECO:0000256" key="6">
    <source>
        <dbReference type="ARBA" id="ARBA00022723"/>
    </source>
</evidence>
<sequence length="722" mass="79986">MSEQHPVNEQSKDRSLENYRVEPGQNLTTDEGHPLSNTDDSLKAGGRGPTLLEDFHFQQKLSAFDRERIPERVVHARGAGAHGYFEPYESMAEFTKAKFLADPAVKTPVFVRFSTVGGSRGSADAVRDVRGFSVKFYTEDGNYDIVGNNLPVFFIQDAIKFPDIIHAVKPEPDNEMPQASTAHPSFWDFISLVPESMHMIMWLLSDRTLPRNFSTMQGFGVHTFRWVNKEGKSRFVKYHWKPLAGVHSNVFDEAQKIAGKDPDFQRRTLWESIEKGIYPEYELGVQIVEEEDEHKFDFDILDSTKIIPEELVPVRPIGKMVLNRNPDNFFAETEQVAYQPSNVVPGIDFSNDPLLQGRLMSYHDSQLHRLGSPNFVHLPINRPVCPFSNNNQDGRMQMDIKTSRVNYSPNSLGGNLPAPVAPEDGGFTTYPERVEGHKIRERSPSFSDHFSQATLFWNSLSNGEKDRLVEASHFELGKVKNKEVQERMIDRFNHVDHELAKRVAIGLGLPAPTAPATENHGRSSAALSQEHTTKTAKGRHVAILAADGVDGAQLATLKHALSAMHISADIVSKLGGTIATADGGDSIEVDKTFLTTASVLYDAVYVPGGAKSIEALKAHGEALTFIHEAFKHFKPIAGSGEGVDLLMQADLKGIDSAQVNGKMSAQLGVIASRDVSEMGAFATAFIDAIKEHRFWTRPVPGTASVEAEAEKLMMQQKERASA</sequence>
<dbReference type="SMART" id="SM01060">
    <property type="entry name" value="Catalase"/>
    <property type="match status" value="1"/>
</dbReference>
<dbReference type="InterPro" id="IPR024712">
    <property type="entry name" value="Catalase_clade2"/>
</dbReference>
<dbReference type="InterPro" id="IPR041399">
    <property type="entry name" value="Catalase_large_C"/>
</dbReference>
<dbReference type="InterPro" id="IPR024708">
    <property type="entry name" value="Catalase_AS"/>
</dbReference>
<keyword evidence="5 10" id="KW-0349">Heme</keyword>
<reference evidence="16 17" key="1">
    <citation type="submission" date="2018-03" db="EMBL/GenBank/DDBJ databases">
        <title>The ancient ancestry and fast evolution of plastids.</title>
        <authorList>
            <person name="Moore K.R."/>
            <person name="Magnabosco C."/>
            <person name="Momper L."/>
            <person name="Gold D.A."/>
            <person name="Bosak T."/>
            <person name="Fournier G.P."/>
        </authorList>
    </citation>
    <scope>NUCLEOTIDE SEQUENCE [LARGE SCALE GENOMIC DNA]</scope>
    <source>
        <strain evidence="16 17">CCALA 037</strain>
    </source>
</reference>
<protein>
    <recommendedName>
        <fullName evidence="3 10">Catalase</fullName>
        <ecNumber evidence="3 10">1.11.1.6</ecNumber>
    </recommendedName>
</protein>
<evidence type="ECO:0000256" key="5">
    <source>
        <dbReference type="ARBA" id="ARBA00022617"/>
    </source>
</evidence>
<dbReference type="GO" id="GO:0006979">
    <property type="term" value="P:response to oxidative stress"/>
    <property type="evidence" value="ECO:0007669"/>
    <property type="project" value="InterPro"/>
</dbReference>
<dbReference type="InterPro" id="IPR011614">
    <property type="entry name" value="Catalase_core"/>
</dbReference>